<evidence type="ECO:0000256" key="2">
    <source>
        <dbReference type="SAM" id="Phobius"/>
    </source>
</evidence>
<dbReference type="InterPro" id="IPR016833">
    <property type="entry name" value="Put_Na-Bile_cotransptr"/>
</dbReference>
<dbReference type="AlphaFoldDB" id="A0A8D1QRV1"/>
<keyword evidence="2" id="KW-1133">Transmembrane helix</keyword>
<organism evidence="3 4">
    <name type="scientific">Sus scrofa</name>
    <name type="common">Pig</name>
    <dbReference type="NCBI Taxonomy" id="9823"/>
    <lineage>
        <taxon>Eukaryota</taxon>
        <taxon>Metazoa</taxon>
        <taxon>Chordata</taxon>
        <taxon>Craniata</taxon>
        <taxon>Vertebrata</taxon>
        <taxon>Euteleostomi</taxon>
        <taxon>Mammalia</taxon>
        <taxon>Eutheria</taxon>
        <taxon>Laurasiatheria</taxon>
        <taxon>Artiodactyla</taxon>
        <taxon>Suina</taxon>
        <taxon>Suidae</taxon>
        <taxon>Sus</taxon>
    </lineage>
</organism>
<evidence type="ECO:0000313" key="3">
    <source>
        <dbReference type="Ensembl" id="ENSSSCP00055023592.1"/>
    </source>
</evidence>
<keyword evidence="2" id="KW-0472">Membrane</keyword>
<comment type="similarity">
    <text evidence="1">Belongs to the bile acid:sodium symporter (BASS) (TC 2.A.28) family.</text>
</comment>
<feature type="transmembrane region" description="Helical" evidence="2">
    <location>
        <begin position="129"/>
        <end position="150"/>
    </location>
</feature>
<protein>
    <submittedName>
        <fullName evidence="3">Uncharacterized protein</fullName>
    </submittedName>
</protein>
<reference evidence="3" key="1">
    <citation type="submission" date="2025-08" db="UniProtKB">
        <authorList>
            <consortium name="Ensembl"/>
        </authorList>
    </citation>
    <scope>IDENTIFICATION</scope>
</reference>
<dbReference type="Pfam" id="PF13593">
    <property type="entry name" value="SBF_like"/>
    <property type="match status" value="1"/>
</dbReference>
<dbReference type="PANTHER" id="PTHR18640:SF5">
    <property type="entry name" value="SODIUM_BILE ACID COTRANSPORTER 7"/>
    <property type="match status" value="1"/>
</dbReference>
<dbReference type="InterPro" id="IPR038770">
    <property type="entry name" value="Na+/solute_symporter_sf"/>
</dbReference>
<keyword evidence="2" id="KW-0812">Transmembrane</keyword>
<evidence type="ECO:0000313" key="4">
    <source>
        <dbReference type="Proteomes" id="UP000694724"/>
    </source>
</evidence>
<dbReference type="Proteomes" id="UP000694724">
    <property type="component" value="Unplaced"/>
</dbReference>
<accession>A0A8D1QRV1</accession>
<dbReference type="Ensembl" id="ENSSSCT00055029643.1">
    <property type="protein sequence ID" value="ENSSSCP00055023592.1"/>
    <property type="gene ID" value="ENSSSCG00055014834.1"/>
</dbReference>
<evidence type="ECO:0000256" key="1">
    <source>
        <dbReference type="ARBA" id="ARBA00006528"/>
    </source>
</evidence>
<dbReference type="Gene3D" id="1.20.1530.20">
    <property type="match status" value="1"/>
</dbReference>
<dbReference type="PANTHER" id="PTHR18640">
    <property type="entry name" value="SOLUTE CARRIER FAMILY 10 MEMBER 7"/>
    <property type="match status" value="1"/>
</dbReference>
<sequence length="251" mass="28963">VIYILFASLFFSMGNSLHTNEAASGLVHAKMHLLMQVMQLSFFRYALWIYLQFLCFSPLNEYLLLGHQACGCGPSPRNSRIILLKGIIQGNEISSFFFFFFFSFLGPVITPALLMTTLGESSENPFTPLITQLHWEISVPLHIGQILRIYIQNWLEKKKKRFSAISNELLLWIMLTKFCSTFLKKSFNLIKFNLILFLYTTCSLLLSFFLFTYIFYTRNNSNFMPAATAPKMFCSYHRTLALGVPAIKDVF</sequence>
<name>A0A8D1QRV1_PIG</name>
<feature type="transmembrane region" description="Helical" evidence="2">
    <location>
        <begin position="86"/>
        <end position="109"/>
    </location>
</feature>
<feature type="transmembrane region" description="Helical" evidence="2">
    <location>
        <begin position="195"/>
        <end position="216"/>
    </location>
</feature>
<proteinExistence type="inferred from homology"/>